<dbReference type="SUPFAM" id="SSF54665">
    <property type="entry name" value="CO dehydrogenase molybdoprotein N-domain-like"/>
    <property type="match status" value="1"/>
</dbReference>
<dbReference type="InterPro" id="IPR001041">
    <property type="entry name" value="2Fe-2S_ferredoxin-type"/>
</dbReference>
<keyword evidence="7" id="KW-1185">Reference proteome</keyword>
<dbReference type="InterPro" id="IPR037165">
    <property type="entry name" value="AldOxase/xan_DH_Mopterin-bd_sf"/>
</dbReference>
<evidence type="ECO:0000256" key="1">
    <source>
        <dbReference type="ARBA" id="ARBA00006849"/>
    </source>
</evidence>
<reference evidence="6" key="2">
    <citation type="submission" date="2022-01" db="EMBL/GenBank/DDBJ databases">
        <authorList>
            <person name="Zivanovic Y."/>
            <person name="Moreira D."/>
            <person name="Lopez-Garcia P."/>
        </authorList>
    </citation>
    <scope>NUCLEOTIDE SEQUENCE</scope>
    <source>
        <strain evidence="6">G9</strain>
    </source>
</reference>
<comment type="similarity">
    <text evidence="1">Belongs to the xanthine dehydrogenase family.</text>
</comment>
<dbReference type="Pfam" id="PF01315">
    <property type="entry name" value="Ald_Xan_dh_C"/>
    <property type="match status" value="1"/>
</dbReference>
<gene>
    <name evidence="6" type="ORF">L3556_15870</name>
</gene>
<keyword evidence="4" id="KW-0408">Iron</keyword>
<dbReference type="Pfam" id="PF20256">
    <property type="entry name" value="MoCoBD_2"/>
    <property type="match status" value="1"/>
</dbReference>
<sequence>MQFEVNGKGFAVTPTSGQCLRTFLRELGFLGVKKGCDTGDCGACTVWVDGKPIHSCLYPAFRAQNRHITTIEGLGSQQQLHPLQQAFLAAQGYQCGFCTAGMLMTAASLESLSGDELPRLMKGSLCRCTGYRAIQDALEGIANVETEQPGQGVGACVANPLGPSIVTGQARYTADVAIEDLHYLKVLRSPHAHARILKIDKTQALALPGVRAIFTWEDVPRKRFTSATHHDYRVDPDDTYVLDQIVRFKGQRIAAVVADSEAHAEAAVRALAVEYEIFPAVFDAETAMAPGAPILHRDSGPESRIMRPDRNIFAEIHGEQGNVAEGFAQAAYLYQDTYQTNRQQHVHLETHCSVSWLDDQGRLHVRTSSQTPSLTKEKLCHIFDIYPEKIHVFSERVGGGFGGKQEVLTEDLCVLATLKTGLPVKWEFTRQEEFIGGVCRHPIKIDVKLGADAAGYLTAMQVRVVSNTGAYGNHGGTVLFRCLAEPLSIYNCANKKGDGYAVYTNTLPSGAFRGYGAAQMCFALESAIDELAKLVGDTPSMFRHRNMIHQGDEINSIYEGPHDLDFNSYGLDQCVQLVESALHSDRGLAKPAEEDWLEGRGWAMSMAETIPGEHRSEAHLWLQPSGDYQLAIGSAEFGNSIITAHRQIAATVLGTTTGQIDSLIADTDRAPFDSGTFSSTGVPVAGKAVELAARALKKQLLTCAAKHWQVDMNQCSLDAEGVYWGDRRLALTELYTLAQQQGHKLEACRKAYATPRSVSFNVQGFRIAVHRISGEIKILHSVHACDAGTVINPMQLRGQVEGGIVQALGGALQEELLLDETGGVRNAAIRTYRIPSFPEAPRTEVFFAQTQELTEPFGAKGIAETSFDPVAPALANALADATGVRFPRLPLRPDKLYESLI</sequence>
<dbReference type="PROSITE" id="PS51085">
    <property type="entry name" value="2FE2S_FER_2"/>
    <property type="match status" value="1"/>
</dbReference>
<dbReference type="Gene3D" id="3.30.365.10">
    <property type="entry name" value="Aldehyde oxidase/xanthine dehydrogenase, molybdopterin binding domain"/>
    <property type="match status" value="4"/>
</dbReference>
<dbReference type="Gene3D" id="3.90.1170.50">
    <property type="entry name" value="Aldehyde oxidase/xanthine dehydrogenase, a/b hammerhead"/>
    <property type="match status" value="1"/>
</dbReference>
<keyword evidence="3" id="KW-0560">Oxidoreductase</keyword>
<dbReference type="InterPro" id="IPR012675">
    <property type="entry name" value="Beta-grasp_dom_sf"/>
</dbReference>
<name>A0ABT6F3R7_9SYNE</name>
<dbReference type="EMBL" id="JAKKUT010000008">
    <property type="protein sequence ID" value="MDG2992398.1"/>
    <property type="molecule type" value="Genomic_DNA"/>
</dbReference>
<dbReference type="InterPro" id="IPR000674">
    <property type="entry name" value="Ald_Oxase/Xan_DH_a/b"/>
</dbReference>
<dbReference type="Pfam" id="PF00111">
    <property type="entry name" value="Fer2"/>
    <property type="match status" value="1"/>
</dbReference>
<reference evidence="6" key="1">
    <citation type="journal article" date="2022" name="Genome Biol. Evol.">
        <title>A New Gene Family Diagnostic for Intracellular Biomineralization of Amorphous Ca Carbonates by Cyanobacteria.</title>
        <authorList>
            <person name="Benzerara K."/>
            <person name="Duprat E."/>
            <person name="Bitard-Feildel T."/>
            <person name="Caumes G."/>
            <person name="Cassier-Chauvat C."/>
            <person name="Chauvat F."/>
            <person name="Dezi M."/>
            <person name="Diop S.I."/>
            <person name="Gaschignard G."/>
            <person name="Gorgen S."/>
            <person name="Gugger M."/>
            <person name="Lopez-Garcia P."/>
            <person name="Millet M."/>
            <person name="Skouri-Panet F."/>
            <person name="Moreira D."/>
            <person name="Callebaut I."/>
        </authorList>
    </citation>
    <scope>NUCLEOTIDE SEQUENCE</scope>
    <source>
        <strain evidence="6">G9</strain>
    </source>
</reference>
<dbReference type="Pfam" id="PF01799">
    <property type="entry name" value="Fer2_2"/>
    <property type="match status" value="1"/>
</dbReference>
<proteinExistence type="inferred from homology"/>
<protein>
    <submittedName>
        <fullName evidence="6">Molybdopterin-dependent oxidoreductase</fullName>
    </submittedName>
</protein>
<organism evidence="6 7">
    <name type="scientific">Candidatus Synechococcus calcipolaris G9</name>
    <dbReference type="NCBI Taxonomy" id="1497997"/>
    <lineage>
        <taxon>Bacteria</taxon>
        <taxon>Bacillati</taxon>
        <taxon>Cyanobacteriota</taxon>
        <taxon>Cyanophyceae</taxon>
        <taxon>Synechococcales</taxon>
        <taxon>Synechococcaceae</taxon>
        <taxon>Synechococcus</taxon>
    </lineage>
</organism>
<evidence type="ECO:0000259" key="5">
    <source>
        <dbReference type="PROSITE" id="PS51085"/>
    </source>
</evidence>
<dbReference type="PANTHER" id="PTHR11908">
    <property type="entry name" value="XANTHINE DEHYDROGENASE"/>
    <property type="match status" value="1"/>
</dbReference>
<evidence type="ECO:0000256" key="4">
    <source>
        <dbReference type="ARBA" id="ARBA00023004"/>
    </source>
</evidence>
<dbReference type="InterPro" id="IPR006058">
    <property type="entry name" value="2Fe2S_fd_BS"/>
</dbReference>
<dbReference type="Gene3D" id="1.10.150.120">
    <property type="entry name" value="[2Fe-2S]-binding domain"/>
    <property type="match status" value="1"/>
</dbReference>
<dbReference type="InterPro" id="IPR046867">
    <property type="entry name" value="AldOxase/xan_DH_MoCoBD2"/>
</dbReference>
<dbReference type="SUPFAM" id="SSF47741">
    <property type="entry name" value="CO dehydrogenase ISP C-domain like"/>
    <property type="match status" value="1"/>
</dbReference>
<feature type="domain" description="2Fe-2S ferredoxin-type" evidence="5">
    <location>
        <begin position="1"/>
        <end position="74"/>
    </location>
</feature>
<dbReference type="InterPro" id="IPR036856">
    <property type="entry name" value="Ald_Oxase/Xan_DH_a/b_sf"/>
</dbReference>
<dbReference type="CDD" id="cd00207">
    <property type="entry name" value="fer2"/>
    <property type="match status" value="1"/>
</dbReference>
<evidence type="ECO:0000313" key="6">
    <source>
        <dbReference type="EMBL" id="MDG2992398.1"/>
    </source>
</evidence>
<dbReference type="InterPro" id="IPR036010">
    <property type="entry name" value="2Fe-2S_ferredoxin-like_sf"/>
</dbReference>
<dbReference type="PROSITE" id="PS00197">
    <property type="entry name" value="2FE2S_FER_1"/>
    <property type="match status" value="1"/>
</dbReference>
<accession>A0ABT6F3R7</accession>
<dbReference type="InterPro" id="IPR016208">
    <property type="entry name" value="Ald_Oxase/xanthine_DH-like"/>
</dbReference>
<comment type="caution">
    <text evidence="6">The sequence shown here is derived from an EMBL/GenBank/DDBJ whole genome shotgun (WGS) entry which is preliminary data.</text>
</comment>
<dbReference type="SUPFAM" id="SSF56003">
    <property type="entry name" value="Molybdenum cofactor-binding domain"/>
    <property type="match status" value="1"/>
</dbReference>
<dbReference type="InterPro" id="IPR008274">
    <property type="entry name" value="AldOxase/xan_DH_MoCoBD1"/>
</dbReference>
<dbReference type="InterPro" id="IPR036884">
    <property type="entry name" value="2Fe-2S-bd_dom_sf"/>
</dbReference>
<dbReference type="SMART" id="SM01008">
    <property type="entry name" value="Ald_Xan_dh_C"/>
    <property type="match status" value="1"/>
</dbReference>
<dbReference type="RefSeq" id="WP_277868311.1">
    <property type="nucleotide sequence ID" value="NZ_JAKKUT010000008.1"/>
</dbReference>
<dbReference type="Proteomes" id="UP001154265">
    <property type="component" value="Unassembled WGS sequence"/>
</dbReference>
<evidence type="ECO:0000256" key="3">
    <source>
        <dbReference type="ARBA" id="ARBA00023002"/>
    </source>
</evidence>
<dbReference type="SUPFAM" id="SSF54292">
    <property type="entry name" value="2Fe-2S ferredoxin-like"/>
    <property type="match status" value="1"/>
</dbReference>
<dbReference type="PANTHER" id="PTHR11908:SF157">
    <property type="entry name" value="XANTHINE DEHYDROGENASE SUBUNIT D-RELATED"/>
    <property type="match status" value="1"/>
</dbReference>
<evidence type="ECO:0000313" key="7">
    <source>
        <dbReference type="Proteomes" id="UP001154265"/>
    </source>
</evidence>
<dbReference type="Pfam" id="PF02738">
    <property type="entry name" value="MoCoBD_1"/>
    <property type="match status" value="1"/>
</dbReference>
<keyword evidence="2" id="KW-0479">Metal-binding</keyword>
<dbReference type="Gene3D" id="3.10.20.30">
    <property type="match status" value="1"/>
</dbReference>
<dbReference type="InterPro" id="IPR002888">
    <property type="entry name" value="2Fe-2S-bd"/>
</dbReference>
<evidence type="ECO:0000256" key="2">
    <source>
        <dbReference type="ARBA" id="ARBA00022723"/>
    </source>
</evidence>